<dbReference type="RefSeq" id="WP_147178221.1">
    <property type="nucleotide sequence ID" value="NZ_BJZP01000001.1"/>
</dbReference>
<dbReference type="Pfam" id="PF04191">
    <property type="entry name" value="PEMT"/>
    <property type="match status" value="1"/>
</dbReference>
<evidence type="ECO:0000256" key="4">
    <source>
        <dbReference type="ARBA" id="ARBA00023136"/>
    </source>
</evidence>
<keyword evidence="2 5" id="KW-0812">Transmembrane</keyword>
<dbReference type="InterPro" id="IPR007318">
    <property type="entry name" value="Phopholipid_MeTrfase"/>
</dbReference>
<dbReference type="Proteomes" id="UP000321717">
    <property type="component" value="Unassembled WGS sequence"/>
</dbReference>
<keyword evidence="6" id="KW-0808">Transferase</keyword>
<organism evidence="6 7">
    <name type="scientific">Ciceribacter naphthalenivorans</name>
    <dbReference type="NCBI Taxonomy" id="1118451"/>
    <lineage>
        <taxon>Bacteria</taxon>
        <taxon>Pseudomonadati</taxon>
        <taxon>Pseudomonadota</taxon>
        <taxon>Alphaproteobacteria</taxon>
        <taxon>Hyphomicrobiales</taxon>
        <taxon>Rhizobiaceae</taxon>
        <taxon>Ciceribacter</taxon>
    </lineage>
</organism>
<dbReference type="GO" id="GO:0008168">
    <property type="term" value="F:methyltransferase activity"/>
    <property type="evidence" value="ECO:0007669"/>
    <property type="project" value="UniProtKB-KW"/>
</dbReference>
<keyword evidence="7" id="KW-1185">Reference proteome</keyword>
<dbReference type="GO" id="GO:0012505">
    <property type="term" value="C:endomembrane system"/>
    <property type="evidence" value="ECO:0007669"/>
    <property type="project" value="UniProtKB-SubCell"/>
</dbReference>
<dbReference type="Gene3D" id="1.20.120.1630">
    <property type="match status" value="1"/>
</dbReference>
<proteinExistence type="predicted"/>
<gene>
    <name evidence="6" type="ORF">RNA01_03600</name>
</gene>
<reference evidence="6 7" key="1">
    <citation type="submission" date="2019-07" db="EMBL/GenBank/DDBJ databases">
        <title>Whole genome shotgun sequence of Rhizobium naphthalenivorans NBRC 107585.</title>
        <authorList>
            <person name="Hosoyama A."/>
            <person name="Uohara A."/>
            <person name="Ohji S."/>
            <person name="Ichikawa N."/>
        </authorList>
    </citation>
    <scope>NUCLEOTIDE SEQUENCE [LARGE SCALE GENOMIC DNA]</scope>
    <source>
        <strain evidence="6 7">NBRC 107585</strain>
    </source>
</reference>
<keyword evidence="4 5" id="KW-0472">Membrane</keyword>
<feature type="transmembrane region" description="Helical" evidence="5">
    <location>
        <begin position="44"/>
        <end position="64"/>
    </location>
</feature>
<dbReference type="GO" id="GO:0032259">
    <property type="term" value="P:methylation"/>
    <property type="evidence" value="ECO:0007669"/>
    <property type="project" value="UniProtKB-KW"/>
</dbReference>
<evidence type="ECO:0000313" key="6">
    <source>
        <dbReference type="EMBL" id="GEO83428.1"/>
    </source>
</evidence>
<sequence length="158" mass="17850">MNAYRLKPLTFPWPPVLYGLAILFALLADRFVGILPSVMPNGYLFYAIGALLVATALSLDLWAIKTLVDYRTTVMPHRGAQRLVTSGPFRYSRNPIYLGYTLITLAIGFLTGSAWFFVAAISAAIVTTVIAIRKEEMHLLARFGIDFEQYCQRTRRWI</sequence>
<dbReference type="PANTHER" id="PTHR43847">
    <property type="entry name" value="BLL3993 PROTEIN"/>
    <property type="match status" value="1"/>
</dbReference>
<accession>A0A512HD98</accession>
<dbReference type="EMBL" id="BJZP01000001">
    <property type="protein sequence ID" value="GEO83428.1"/>
    <property type="molecule type" value="Genomic_DNA"/>
</dbReference>
<dbReference type="OrthoDB" id="9811969at2"/>
<keyword evidence="3 5" id="KW-1133">Transmembrane helix</keyword>
<comment type="caution">
    <text evidence="6">The sequence shown here is derived from an EMBL/GenBank/DDBJ whole genome shotgun (WGS) entry which is preliminary data.</text>
</comment>
<feature type="transmembrane region" description="Helical" evidence="5">
    <location>
        <begin position="99"/>
        <end position="132"/>
    </location>
</feature>
<keyword evidence="6" id="KW-0489">Methyltransferase</keyword>
<evidence type="ECO:0000256" key="3">
    <source>
        <dbReference type="ARBA" id="ARBA00022989"/>
    </source>
</evidence>
<evidence type="ECO:0000313" key="7">
    <source>
        <dbReference type="Proteomes" id="UP000321717"/>
    </source>
</evidence>
<dbReference type="AlphaFoldDB" id="A0A512HD98"/>
<feature type="transmembrane region" description="Helical" evidence="5">
    <location>
        <begin position="12"/>
        <end position="32"/>
    </location>
</feature>
<name>A0A512HD98_9HYPH</name>
<dbReference type="InterPro" id="IPR052527">
    <property type="entry name" value="Metal_cation-efflux_comp"/>
</dbReference>
<evidence type="ECO:0000256" key="2">
    <source>
        <dbReference type="ARBA" id="ARBA00022692"/>
    </source>
</evidence>
<evidence type="ECO:0000256" key="5">
    <source>
        <dbReference type="SAM" id="Phobius"/>
    </source>
</evidence>
<dbReference type="PANTHER" id="PTHR43847:SF1">
    <property type="entry name" value="BLL3993 PROTEIN"/>
    <property type="match status" value="1"/>
</dbReference>
<comment type="subcellular location">
    <subcellularLocation>
        <location evidence="1">Endomembrane system</location>
        <topology evidence="1">Multi-pass membrane protein</topology>
    </subcellularLocation>
</comment>
<protein>
    <submittedName>
        <fullName evidence="6">Isoprenylcysteine carboxyl methyltransferase</fullName>
    </submittedName>
</protein>
<evidence type="ECO:0000256" key="1">
    <source>
        <dbReference type="ARBA" id="ARBA00004127"/>
    </source>
</evidence>